<dbReference type="Gene3D" id="3.30.70.100">
    <property type="match status" value="1"/>
</dbReference>
<dbReference type="PANTHER" id="PTHR33336">
    <property type="entry name" value="QUINOL MONOOXYGENASE YGIN-RELATED"/>
    <property type="match status" value="1"/>
</dbReference>
<evidence type="ECO:0000313" key="3">
    <source>
        <dbReference type="Proteomes" id="UP000269883"/>
    </source>
</evidence>
<proteinExistence type="predicted"/>
<dbReference type="PANTHER" id="PTHR33336:SF3">
    <property type="entry name" value="ABM DOMAIN-CONTAINING PROTEIN"/>
    <property type="match status" value="1"/>
</dbReference>
<dbReference type="Proteomes" id="UP000269883">
    <property type="component" value="Chromosome"/>
</dbReference>
<dbReference type="RefSeq" id="WP_126379595.1">
    <property type="nucleotide sequence ID" value="NZ_AP017378.1"/>
</dbReference>
<dbReference type="SUPFAM" id="SSF54909">
    <property type="entry name" value="Dimeric alpha+beta barrel"/>
    <property type="match status" value="1"/>
</dbReference>
<organism evidence="2 3">
    <name type="scientific">Desulfovibrio ferrophilus</name>
    <dbReference type="NCBI Taxonomy" id="241368"/>
    <lineage>
        <taxon>Bacteria</taxon>
        <taxon>Pseudomonadati</taxon>
        <taxon>Thermodesulfobacteriota</taxon>
        <taxon>Desulfovibrionia</taxon>
        <taxon>Desulfovibrionales</taxon>
        <taxon>Desulfovibrionaceae</taxon>
        <taxon>Desulfovibrio</taxon>
    </lineage>
</organism>
<evidence type="ECO:0000259" key="1">
    <source>
        <dbReference type="PROSITE" id="PS51725"/>
    </source>
</evidence>
<feature type="domain" description="ABM" evidence="1">
    <location>
        <begin position="4"/>
        <end position="91"/>
    </location>
</feature>
<dbReference type="AlphaFoldDB" id="A0A2Z6B0R6"/>
<keyword evidence="3" id="KW-1185">Reference proteome</keyword>
<gene>
    <name evidence="2" type="ORF">DFE_2270</name>
</gene>
<name>A0A2Z6B0R6_9BACT</name>
<dbReference type="Pfam" id="PF03992">
    <property type="entry name" value="ABM"/>
    <property type="match status" value="1"/>
</dbReference>
<accession>A0A2Z6B0R6</accession>
<dbReference type="KEGG" id="dfl:DFE_2270"/>
<dbReference type="GO" id="GO:0016491">
    <property type="term" value="F:oxidoreductase activity"/>
    <property type="evidence" value="ECO:0007669"/>
    <property type="project" value="TreeGrafter"/>
</dbReference>
<reference evidence="2 3" key="1">
    <citation type="journal article" date="2018" name="Sci. Adv.">
        <title>Multi-heme cytochromes provide a pathway for survival in energy-limited environments.</title>
        <authorList>
            <person name="Deng X."/>
            <person name="Dohmae N."/>
            <person name="Nealson K.H."/>
            <person name="Hashimoto K."/>
            <person name="Okamoto A."/>
        </authorList>
    </citation>
    <scope>NUCLEOTIDE SEQUENCE [LARGE SCALE GENOMIC DNA]</scope>
    <source>
        <strain evidence="2 3">IS5</strain>
    </source>
</reference>
<dbReference type="InterPro" id="IPR007138">
    <property type="entry name" value="ABM_dom"/>
</dbReference>
<dbReference type="InterPro" id="IPR011008">
    <property type="entry name" value="Dimeric_a/b-barrel"/>
</dbReference>
<dbReference type="OrthoDB" id="287932at2"/>
<dbReference type="InterPro" id="IPR050744">
    <property type="entry name" value="AI-2_Isomerase_LsrG"/>
</dbReference>
<dbReference type="GO" id="GO:0005829">
    <property type="term" value="C:cytosol"/>
    <property type="evidence" value="ECO:0007669"/>
    <property type="project" value="TreeGrafter"/>
</dbReference>
<evidence type="ECO:0000313" key="2">
    <source>
        <dbReference type="EMBL" id="BBD08996.1"/>
    </source>
</evidence>
<dbReference type="EMBL" id="AP017378">
    <property type="protein sequence ID" value="BBD08996.1"/>
    <property type="molecule type" value="Genomic_DNA"/>
</dbReference>
<sequence length="97" mass="10546">MPQIAVTALLTVKPGQGATLETILAPLVAATRAEQGCLSYIPHRTAEADRYCILEQWESQEHLDRHLATAHIAAFRDASAAIMESADVTVWTAFDPT</sequence>
<protein>
    <recommendedName>
        <fullName evidence="1">ABM domain-containing protein</fullName>
    </recommendedName>
</protein>
<dbReference type="PROSITE" id="PS51725">
    <property type="entry name" value="ABM"/>
    <property type="match status" value="1"/>
</dbReference>